<dbReference type="EMBL" id="GGEC01060027">
    <property type="protein sequence ID" value="MBX40511.1"/>
    <property type="molecule type" value="Transcribed_RNA"/>
</dbReference>
<protein>
    <submittedName>
        <fullName evidence="2">Uncharacterized protein</fullName>
    </submittedName>
</protein>
<keyword evidence="1" id="KW-0472">Membrane</keyword>
<dbReference type="AlphaFoldDB" id="A0A2P2NDE9"/>
<accession>A0A2P2NDE9</accession>
<evidence type="ECO:0000313" key="2">
    <source>
        <dbReference type="EMBL" id="MBX40511.1"/>
    </source>
</evidence>
<keyword evidence="1" id="KW-0812">Transmembrane</keyword>
<sequence length="89" mass="9994">MKKYANATLLLVLRRPGGGFTSVMKVPPVIAETCFVAASAMEEAQISSFFHFLFGFFYFIFLFSLLLQSCNWKVTREGQQSQESVALEA</sequence>
<keyword evidence="1" id="KW-1133">Transmembrane helix</keyword>
<name>A0A2P2NDE9_RHIMU</name>
<proteinExistence type="predicted"/>
<reference evidence="2" key="1">
    <citation type="submission" date="2018-02" db="EMBL/GenBank/DDBJ databases">
        <title>Rhizophora mucronata_Transcriptome.</title>
        <authorList>
            <person name="Meera S.P."/>
            <person name="Sreeshan A."/>
            <person name="Augustine A."/>
        </authorList>
    </citation>
    <scope>NUCLEOTIDE SEQUENCE</scope>
    <source>
        <tissue evidence="2">Leaf</tissue>
    </source>
</reference>
<organism evidence="2">
    <name type="scientific">Rhizophora mucronata</name>
    <name type="common">Asiatic mangrove</name>
    <dbReference type="NCBI Taxonomy" id="61149"/>
    <lineage>
        <taxon>Eukaryota</taxon>
        <taxon>Viridiplantae</taxon>
        <taxon>Streptophyta</taxon>
        <taxon>Embryophyta</taxon>
        <taxon>Tracheophyta</taxon>
        <taxon>Spermatophyta</taxon>
        <taxon>Magnoliopsida</taxon>
        <taxon>eudicotyledons</taxon>
        <taxon>Gunneridae</taxon>
        <taxon>Pentapetalae</taxon>
        <taxon>rosids</taxon>
        <taxon>fabids</taxon>
        <taxon>Malpighiales</taxon>
        <taxon>Rhizophoraceae</taxon>
        <taxon>Rhizophora</taxon>
    </lineage>
</organism>
<feature type="transmembrane region" description="Helical" evidence="1">
    <location>
        <begin position="47"/>
        <end position="67"/>
    </location>
</feature>
<evidence type="ECO:0000256" key="1">
    <source>
        <dbReference type="SAM" id="Phobius"/>
    </source>
</evidence>